<dbReference type="Proteomes" id="UP000717364">
    <property type="component" value="Unassembled WGS sequence"/>
</dbReference>
<evidence type="ECO:0000256" key="9">
    <source>
        <dbReference type="ARBA" id="ARBA00022692"/>
    </source>
</evidence>
<evidence type="ECO:0000259" key="21">
    <source>
        <dbReference type="Pfam" id="PF13807"/>
    </source>
</evidence>
<keyword evidence="13 18" id="KW-1133">Transmembrane helix</keyword>
<dbReference type="InterPro" id="IPR025669">
    <property type="entry name" value="AAA_dom"/>
</dbReference>
<proteinExistence type="inferred from homology"/>
<comment type="subcellular location">
    <subcellularLocation>
        <location evidence="1">Cell inner membrane</location>
        <topology evidence="1">Multi-pass membrane protein</topology>
    </subcellularLocation>
</comment>
<sequence length="736" mass="79459">MVKTLVSLKTVLKRRGWLALPIVTSAMGAALLYLLVTPPTYRASSQIIVNDKDTSVSDLGQGLTKIGTNAPGIADPIATQSELIRSQSVLKKALFAFKDGPEDLPSTKGLRKAVDVEILPATNILRVTVEHQDPELTARLANEIANATVSENIAAIQQEAKVVREFLEVKIPQQKLRLREAEDAEGRYRQISGIVALESQTQQLVNRQAGLETERSQILSQLESTVTENQQLQALTETPAPEAAYNDVRVGQNQELQTLEQEITALNVTMADEATRLGEQHPDWLALLEKRQSLEGLYQAKLESLSTSADPRSADAPLSQDLLGQYINSNIRQQSLASQLSVIDSELADISVQLLDLPIQQQPLASLIRAREQAAKTLESMQSKLSEATLAEAQLVSNVRIIGEAEIPKNPVAPKPAVVLLLALISGAALSVALAAVLEGLDSTLRTPEEVESELKLPVIGMLPKLSHRYDAHRLNLFLAIPEQVEPYRALLKALSAQQYSLGNGKTLSNGNGNAVVPKIATHGQTIVVTSPFIQDSKSSVALHLAATAAMLSKKTLLIDADFWASSKDSLLQSLDYPGLTAALEDPTQLSSIAQATDVGNLFVLPHKYPVNLPGAVVESQAMQSLIAAASSQYDVVIIDTAPSTKFTDASTLSRYSDGLLLVLRSGVSQHEASASTALELRRGGTHILGVALDNVSSGTRRMSRNFDSEHLHLIEYSNAAVSADESRNRHLEKIS</sequence>
<dbReference type="Pfam" id="PF13614">
    <property type="entry name" value="AAA_31"/>
    <property type="match status" value="1"/>
</dbReference>
<dbReference type="GO" id="GO:0005886">
    <property type="term" value="C:plasma membrane"/>
    <property type="evidence" value="ECO:0007669"/>
    <property type="project" value="UniProtKB-SubCell"/>
</dbReference>
<keyword evidence="10" id="KW-0547">Nucleotide-binding</keyword>
<keyword evidence="7" id="KW-0997">Cell inner membrane</keyword>
<evidence type="ECO:0000259" key="19">
    <source>
        <dbReference type="Pfam" id="PF02706"/>
    </source>
</evidence>
<dbReference type="EMBL" id="JADOES010000040">
    <property type="protein sequence ID" value="MBT9317208.1"/>
    <property type="molecule type" value="Genomic_DNA"/>
</dbReference>
<feature type="domain" description="AAA" evidence="20">
    <location>
        <begin position="538"/>
        <end position="661"/>
    </location>
</feature>
<evidence type="ECO:0000256" key="14">
    <source>
        <dbReference type="ARBA" id="ARBA00023136"/>
    </source>
</evidence>
<keyword evidence="23" id="KW-1185">Reference proteome</keyword>
<evidence type="ECO:0000256" key="10">
    <source>
        <dbReference type="ARBA" id="ARBA00022741"/>
    </source>
</evidence>
<dbReference type="PANTHER" id="PTHR32309">
    <property type="entry name" value="TYROSINE-PROTEIN KINASE"/>
    <property type="match status" value="1"/>
</dbReference>
<dbReference type="Pfam" id="PF13807">
    <property type="entry name" value="GNVR"/>
    <property type="match status" value="1"/>
</dbReference>
<evidence type="ECO:0000256" key="1">
    <source>
        <dbReference type="ARBA" id="ARBA00004429"/>
    </source>
</evidence>
<evidence type="ECO:0000259" key="20">
    <source>
        <dbReference type="Pfam" id="PF13614"/>
    </source>
</evidence>
<feature type="domain" description="Polysaccharide chain length determinant N-terminal" evidence="19">
    <location>
        <begin position="5"/>
        <end position="93"/>
    </location>
</feature>
<evidence type="ECO:0000256" key="8">
    <source>
        <dbReference type="ARBA" id="ARBA00022679"/>
    </source>
</evidence>
<evidence type="ECO:0000256" key="16">
    <source>
        <dbReference type="ARBA" id="ARBA00051245"/>
    </source>
</evidence>
<reference evidence="22" key="1">
    <citation type="submission" date="2020-11" db="EMBL/GenBank/DDBJ databases">
        <authorList>
            <person name="Konstantinou D."/>
            <person name="Gkelis S."/>
            <person name="Popin R."/>
            <person name="Fewer D."/>
            <person name="Sivonen K."/>
        </authorList>
    </citation>
    <scope>NUCLEOTIDE SEQUENCE</scope>
    <source>
        <strain evidence="22">TAU-MAC 1115</strain>
    </source>
</reference>
<comment type="similarity">
    <text evidence="2">Belongs to the CpsC/CapA family.</text>
</comment>
<dbReference type="PANTHER" id="PTHR32309:SF13">
    <property type="entry name" value="FERRIC ENTEROBACTIN TRANSPORT PROTEIN FEPE"/>
    <property type="match status" value="1"/>
</dbReference>
<protein>
    <recommendedName>
        <fullName evidence="5">non-specific protein-tyrosine kinase</fullName>
        <ecNumber evidence="5">2.7.10.2</ecNumber>
    </recommendedName>
</protein>
<keyword evidence="6" id="KW-1003">Cell membrane</keyword>
<feature type="domain" description="Tyrosine-protein kinase G-rich" evidence="21">
    <location>
        <begin position="360"/>
        <end position="436"/>
    </location>
</feature>
<evidence type="ECO:0000256" key="13">
    <source>
        <dbReference type="ARBA" id="ARBA00022989"/>
    </source>
</evidence>
<evidence type="ECO:0000256" key="12">
    <source>
        <dbReference type="ARBA" id="ARBA00022840"/>
    </source>
</evidence>
<keyword evidence="15" id="KW-0829">Tyrosine-protein kinase</keyword>
<evidence type="ECO:0000256" key="5">
    <source>
        <dbReference type="ARBA" id="ARBA00011903"/>
    </source>
</evidence>
<keyword evidence="12" id="KW-0067">ATP-binding</keyword>
<evidence type="ECO:0000256" key="15">
    <source>
        <dbReference type="ARBA" id="ARBA00023137"/>
    </source>
</evidence>
<dbReference type="InterPro" id="IPR005702">
    <property type="entry name" value="Wzc-like_C"/>
</dbReference>
<dbReference type="AlphaFoldDB" id="A0A947DIC9"/>
<evidence type="ECO:0000256" key="11">
    <source>
        <dbReference type="ARBA" id="ARBA00022777"/>
    </source>
</evidence>
<evidence type="ECO:0000256" key="17">
    <source>
        <dbReference type="SAM" id="Coils"/>
    </source>
</evidence>
<dbReference type="InterPro" id="IPR003856">
    <property type="entry name" value="LPS_length_determ_N"/>
</dbReference>
<dbReference type="Gene3D" id="3.40.50.300">
    <property type="entry name" value="P-loop containing nucleotide triphosphate hydrolases"/>
    <property type="match status" value="1"/>
</dbReference>
<accession>A0A947DIC9</accession>
<keyword evidence="11" id="KW-0418">Kinase</keyword>
<dbReference type="EC" id="2.7.10.2" evidence="5"/>
<gene>
    <name evidence="22" type="ORF">IXB50_17430</name>
</gene>
<organism evidence="22 23">
    <name type="scientific">Leptothoe spongobia TAU-MAC 1115</name>
    <dbReference type="NCBI Taxonomy" id="1967444"/>
    <lineage>
        <taxon>Bacteria</taxon>
        <taxon>Bacillati</taxon>
        <taxon>Cyanobacteriota</taxon>
        <taxon>Cyanophyceae</taxon>
        <taxon>Nodosilineales</taxon>
        <taxon>Cymatolegaceae</taxon>
        <taxon>Leptothoe</taxon>
        <taxon>Leptothoe spongobia</taxon>
    </lineage>
</organism>
<keyword evidence="17" id="KW-0175">Coiled coil</keyword>
<dbReference type="CDD" id="cd05387">
    <property type="entry name" value="BY-kinase"/>
    <property type="match status" value="1"/>
</dbReference>
<dbReference type="InterPro" id="IPR027417">
    <property type="entry name" value="P-loop_NTPase"/>
</dbReference>
<evidence type="ECO:0000256" key="7">
    <source>
        <dbReference type="ARBA" id="ARBA00022519"/>
    </source>
</evidence>
<evidence type="ECO:0000256" key="18">
    <source>
        <dbReference type="SAM" id="Phobius"/>
    </source>
</evidence>
<dbReference type="RefSeq" id="WP_215610274.1">
    <property type="nucleotide sequence ID" value="NZ_JADOES010000040.1"/>
</dbReference>
<comment type="catalytic activity">
    <reaction evidence="16">
        <text>L-tyrosyl-[protein] + ATP = O-phospho-L-tyrosyl-[protein] + ADP + H(+)</text>
        <dbReference type="Rhea" id="RHEA:10596"/>
        <dbReference type="Rhea" id="RHEA-COMP:10136"/>
        <dbReference type="Rhea" id="RHEA-COMP:20101"/>
        <dbReference type="ChEBI" id="CHEBI:15378"/>
        <dbReference type="ChEBI" id="CHEBI:30616"/>
        <dbReference type="ChEBI" id="CHEBI:46858"/>
        <dbReference type="ChEBI" id="CHEBI:61978"/>
        <dbReference type="ChEBI" id="CHEBI:456216"/>
        <dbReference type="EC" id="2.7.10.2"/>
    </reaction>
</comment>
<reference evidence="22" key="2">
    <citation type="journal article" date="2021" name="Mar. Drugs">
        <title>Genome Reduction and Secondary Metabolism of the Marine Sponge-Associated Cyanobacterium Leptothoe.</title>
        <authorList>
            <person name="Konstantinou D."/>
            <person name="Popin R.V."/>
            <person name="Fewer D.P."/>
            <person name="Sivonen K."/>
            <person name="Gkelis S."/>
        </authorList>
    </citation>
    <scope>NUCLEOTIDE SEQUENCE</scope>
    <source>
        <strain evidence="22">TAU-MAC 1115</strain>
    </source>
</reference>
<keyword evidence="9 18" id="KW-0812">Transmembrane</keyword>
<evidence type="ECO:0000313" key="22">
    <source>
        <dbReference type="EMBL" id="MBT9317208.1"/>
    </source>
</evidence>
<comment type="caution">
    <text evidence="22">The sequence shown here is derived from an EMBL/GenBank/DDBJ whole genome shotgun (WGS) entry which is preliminary data.</text>
</comment>
<comment type="similarity">
    <text evidence="3">Belongs to the CpsD/CapB family.</text>
</comment>
<dbReference type="GO" id="GO:0004713">
    <property type="term" value="F:protein tyrosine kinase activity"/>
    <property type="evidence" value="ECO:0007669"/>
    <property type="project" value="TreeGrafter"/>
</dbReference>
<evidence type="ECO:0000256" key="4">
    <source>
        <dbReference type="ARBA" id="ARBA00008883"/>
    </source>
</evidence>
<keyword evidence="8" id="KW-0808">Transferase</keyword>
<comment type="similarity">
    <text evidence="4">Belongs to the etk/wzc family.</text>
</comment>
<keyword evidence="14 18" id="KW-0472">Membrane</keyword>
<feature type="coiled-coil region" evidence="17">
    <location>
        <begin position="364"/>
        <end position="391"/>
    </location>
</feature>
<evidence type="ECO:0000256" key="6">
    <source>
        <dbReference type="ARBA" id="ARBA00022475"/>
    </source>
</evidence>
<evidence type="ECO:0000256" key="2">
    <source>
        <dbReference type="ARBA" id="ARBA00006683"/>
    </source>
</evidence>
<name>A0A947DIC9_9CYAN</name>
<dbReference type="InterPro" id="IPR050445">
    <property type="entry name" value="Bact_polysacc_biosynth/exp"/>
</dbReference>
<feature type="transmembrane region" description="Helical" evidence="18">
    <location>
        <begin position="16"/>
        <end position="36"/>
    </location>
</feature>
<evidence type="ECO:0000313" key="23">
    <source>
        <dbReference type="Proteomes" id="UP000717364"/>
    </source>
</evidence>
<dbReference type="Pfam" id="PF02706">
    <property type="entry name" value="Wzz"/>
    <property type="match status" value="1"/>
</dbReference>
<feature type="coiled-coil region" evidence="17">
    <location>
        <begin position="249"/>
        <end position="276"/>
    </location>
</feature>
<dbReference type="InterPro" id="IPR032807">
    <property type="entry name" value="GNVR"/>
</dbReference>
<evidence type="ECO:0000256" key="3">
    <source>
        <dbReference type="ARBA" id="ARBA00007316"/>
    </source>
</evidence>
<dbReference type="SUPFAM" id="SSF52540">
    <property type="entry name" value="P-loop containing nucleoside triphosphate hydrolases"/>
    <property type="match status" value="1"/>
</dbReference>